<keyword evidence="1" id="KW-0812">Transmembrane</keyword>
<dbReference type="RefSeq" id="WP_311884873.1">
    <property type="nucleotide sequence ID" value="NZ_CP119391.1"/>
</dbReference>
<feature type="transmembrane region" description="Helical" evidence="1">
    <location>
        <begin position="20"/>
        <end position="40"/>
    </location>
</feature>
<reference evidence="2 3" key="1">
    <citation type="submission" date="2023-03" db="EMBL/GenBank/DDBJ databases">
        <title>Halomonas sp. nov., isolated from Korean tranditional fermented seafood 'Jeotgal'.</title>
        <authorList>
            <person name="Kim B."/>
            <person name="Shin N.-R."/>
        </authorList>
    </citation>
    <scope>NUCLEOTIDE SEQUENCE [LARGE SCALE GENOMIC DNA]</scope>
    <source>
        <strain evidence="2 3">SG2L-4</strain>
    </source>
</reference>
<protein>
    <recommendedName>
        <fullName evidence="4">Heavy metal translocating P-type ATPase</fullName>
    </recommendedName>
</protein>
<evidence type="ECO:0000256" key="1">
    <source>
        <dbReference type="SAM" id="Phobius"/>
    </source>
</evidence>
<evidence type="ECO:0008006" key="4">
    <source>
        <dbReference type="Google" id="ProtNLM"/>
    </source>
</evidence>
<name>A0ABY9Z1T2_9GAMM</name>
<organism evidence="2 3">
    <name type="scientific">Halomonas piscis</name>
    <dbReference type="NCBI Taxonomy" id="3031727"/>
    <lineage>
        <taxon>Bacteria</taxon>
        <taxon>Pseudomonadati</taxon>
        <taxon>Pseudomonadota</taxon>
        <taxon>Gammaproteobacteria</taxon>
        <taxon>Oceanospirillales</taxon>
        <taxon>Halomonadaceae</taxon>
        <taxon>Halomonas</taxon>
    </lineage>
</organism>
<keyword evidence="1" id="KW-1133">Transmembrane helix</keyword>
<accession>A0ABY9Z1T2</accession>
<sequence>MTIRRFLSRWRSPARRRGAVALVAGAAGLGGVAGHFLGGPAWLTDALWLFAAAVAGTEVALRAFSALRAGSISIELLVTVAAVDIMD</sequence>
<dbReference type="EMBL" id="CP119391">
    <property type="protein sequence ID" value="WNK20981.1"/>
    <property type="molecule type" value="Genomic_DNA"/>
</dbReference>
<keyword evidence="3" id="KW-1185">Reference proteome</keyword>
<keyword evidence="1" id="KW-0472">Membrane</keyword>
<proteinExistence type="predicted"/>
<dbReference type="Proteomes" id="UP001301869">
    <property type="component" value="Chromosome"/>
</dbReference>
<gene>
    <name evidence="2" type="ORF">P1P91_04700</name>
</gene>
<evidence type="ECO:0000313" key="3">
    <source>
        <dbReference type="Proteomes" id="UP001301869"/>
    </source>
</evidence>
<evidence type="ECO:0000313" key="2">
    <source>
        <dbReference type="EMBL" id="WNK20981.1"/>
    </source>
</evidence>